<accession>A0A8W8JBT2</accession>
<dbReference type="InterPro" id="IPR032675">
    <property type="entry name" value="LRR_dom_sf"/>
</dbReference>
<dbReference type="GO" id="GO:0005615">
    <property type="term" value="C:extracellular space"/>
    <property type="evidence" value="ECO:0007669"/>
    <property type="project" value="TreeGrafter"/>
</dbReference>
<dbReference type="GeneID" id="136271357"/>
<keyword evidence="1 2" id="KW-0732">Signal</keyword>
<dbReference type="Gene3D" id="3.80.10.10">
    <property type="entry name" value="Ribonuclease Inhibitor"/>
    <property type="match status" value="1"/>
</dbReference>
<evidence type="ECO:0000256" key="1">
    <source>
        <dbReference type="ARBA" id="ARBA00022729"/>
    </source>
</evidence>
<dbReference type="AlphaFoldDB" id="A0A8W8JBT2"/>
<organism evidence="3 4">
    <name type="scientific">Magallana gigas</name>
    <name type="common">Pacific oyster</name>
    <name type="synonym">Crassostrea gigas</name>
    <dbReference type="NCBI Taxonomy" id="29159"/>
    <lineage>
        <taxon>Eukaryota</taxon>
        <taxon>Metazoa</taxon>
        <taxon>Spiralia</taxon>
        <taxon>Lophotrochozoa</taxon>
        <taxon>Mollusca</taxon>
        <taxon>Bivalvia</taxon>
        <taxon>Autobranchia</taxon>
        <taxon>Pteriomorphia</taxon>
        <taxon>Ostreida</taxon>
        <taxon>Ostreoidea</taxon>
        <taxon>Ostreidae</taxon>
        <taxon>Magallana</taxon>
    </lineage>
</organism>
<dbReference type="PANTHER" id="PTHR24373">
    <property type="entry name" value="SLIT RELATED LEUCINE-RICH REPEAT NEURONAL PROTEIN"/>
    <property type="match status" value="1"/>
</dbReference>
<dbReference type="RefSeq" id="XP_065927335.1">
    <property type="nucleotide sequence ID" value="XM_066071263.1"/>
</dbReference>
<dbReference type="Proteomes" id="UP000005408">
    <property type="component" value="Unassembled WGS sequence"/>
</dbReference>
<sequence>MKCKQRFSLILAFFCYSALLLMTENCLLSHKIVDDCGNVGLLWNCSGFNISKLPTAIPSELENGTVTLDLSFNLFSNLTEETFQQIAAYSNVTSVILHHNYITKIENKTFRKLSNLCSLDLSFTLLEKSKIDADAFSNLDNLKILRIHQNNFQGLGYPDIPFENLKSLTGIRNY</sequence>
<protein>
    <submittedName>
        <fullName evidence="3">Uncharacterized protein</fullName>
    </submittedName>
</protein>
<feature type="signal peptide" evidence="2">
    <location>
        <begin position="1"/>
        <end position="29"/>
    </location>
</feature>
<evidence type="ECO:0000256" key="2">
    <source>
        <dbReference type="SAM" id="SignalP"/>
    </source>
</evidence>
<dbReference type="SUPFAM" id="SSF52058">
    <property type="entry name" value="L domain-like"/>
    <property type="match status" value="1"/>
</dbReference>
<proteinExistence type="predicted"/>
<evidence type="ECO:0000313" key="3">
    <source>
        <dbReference type="EnsemblMetazoa" id="G18091.1:cds"/>
    </source>
</evidence>
<dbReference type="EnsemblMetazoa" id="G18091.1">
    <property type="protein sequence ID" value="G18091.1:cds"/>
    <property type="gene ID" value="G18091"/>
</dbReference>
<dbReference type="KEGG" id="crg:136271357"/>
<keyword evidence="4" id="KW-1185">Reference proteome</keyword>
<name>A0A8W8JBT2_MAGGI</name>
<reference evidence="3" key="1">
    <citation type="submission" date="2022-08" db="UniProtKB">
        <authorList>
            <consortium name="EnsemblMetazoa"/>
        </authorList>
    </citation>
    <scope>IDENTIFICATION</scope>
    <source>
        <strain evidence="3">05x7-T-G4-1.051#20</strain>
    </source>
</reference>
<dbReference type="Pfam" id="PF13855">
    <property type="entry name" value="LRR_8"/>
    <property type="match status" value="1"/>
</dbReference>
<evidence type="ECO:0000313" key="4">
    <source>
        <dbReference type="Proteomes" id="UP000005408"/>
    </source>
</evidence>
<dbReference type="GO" id="GO:0031012">
    <property type="term" value="C:extracellular matrix"/>
    <property type="evidence" value="ECO:0007669"/>
    <property type="project" value="TreeGrafter"/>
</dbReference>
<dbReference type="InterPro" id="IPR050328">
    <property type="entry name" value="Dev_Immune_Receptor"/>
</dbReference>
<dbReference type="InterPro" id="IPR001611">
    <property type="entry name" value="Leu-rich_rpt"/>
</dbReference>
<dbReference type="PANTHER" id="PTHR24373:SF370">
    <property type="entry name" value="FISH-LIPS, ISOFORM E"/>
    <property type="match status" value="1"/>
</dbReference>
<feature type="chain" id="PRO_5036491847" evidence="2">
    <location>
        <begin position="30"/>
        <end position="174"/>
    </location>
</feature>